<dbReference type="Proteomes" id="UP000183365">
    <property type="component" value="Unassembled WGS sequence"/>
</dbReference>
<dbReference type="InterPro" id="IPR015413">
    <property type="entry name" value="Methionyl/Leucyl_tRNA_Synth"/>
</dbReference>
<dbReference type="PRINTS" id="PR00985">
    <property type="entry name" value="TRNASYNTHLEU"/>
</dbReference>
<keyword evidence="6 10" id="KW-0648">Protein biosynthesis</keyword>
<evidence type="ECO:0000256" key="9">
    <source>
        <dbReference type="ARBA" id="ARBA00047469"/>
    </source>
</evidence>
<feature type="domain" description="Methionyl/Leucyl tRNA synthetase" evidence="12">
    <location>
        <begin position="51"/>
        <end position="188"/>
    </location>
</feature>
<dbReference type="GO" id="GO:0005739">
    <property type="term" value="C:mitochondrion"/>
    <property type="evidence" value="ECO:0007669"/>
    <property type="project" value="EnsemblFungi"/>
</dbReference>
<sequence>MFKPSFKSSNGLVTQEYLLQLSSKWRAKTTVDDIKVKILGPNKSAYNQTKYILSQFPYPSGNLHIGHLRVYTVSDVISRYYRLKGYNVIHPIGWDSFGLPAENAALERNISPESWTETNIHNMTQQMNAFDAKLDWNRELKTSSPDYYKWTQWLFLQLYKNKLAYRKFSEINWDPVDKTVLANEQVDANGRSWRSGAIVEKKKLNQWFFKITEYADELLDDLSVLGNWPKRVKEMQKNWIGGSSGTFIKFPFKKPIENMESLDVFTTKIEALGSVEYVAIGLKHELLDRDELTDEYLATLTDDVNGLKLFLKEENLLAQTNDKYKSALSKNGFLLEKVKVHHPISEVNGIINNIPVLVAPYVLSNYGPGAVMGCPAHNSKDYEFWEENKHKIGTSNRAPLVSFKETEGLENIKLPFEPSKTAKMCDENIIEAVRGETIENAQKILMEILQKNNMGENKKVFKLRDWLISRQRRWGTPIPIVHCQSCGTLPVPESQLPITIEKQHEHGGKCECPKCGSLDAKRELDTMDTFIDSSWYYFRFLDAHNSSAIFESSKAKKVDVYVGGIEHAILHLLYSRFISKFFKKIGLYNDDENGEPFDKLLTQGMVKGKTYTCPETGRYLKPEALDITKSAVTIKSTGKTPDISFSKMSKSKFNGVDPLECIKRHGPDAVKAHIIFQAPVTDDLIWDETKIVGIKRWLVKLIQLCQKLEPMNKKTYMDYVGYCKKSNDNGVDVKVWNQANRITASTENYFEKGTSLNNVVSNYMKMTALLKTPNMSEDLQCHVLLDLLNIMYPVIPNVSEECFSILQKKYNWSDEDMFKYWPESKKKI</sequence>
<dbReference type="GO" id="GO:0097157">
    <property type="term" value="F:pre-mRNA intronic binding"/>
    <property type="evidence" value="ECO:0007669"/>
    <property type="project" value="EnsemblFungi"/>
</dbReference>
<dbReference type="PANTHER" id="PTHR43740:SF2">
    <property type="entry name" value="LEUCINE--TRNA LIGASE, MITOCHONDRIAL"/>
    <property type="match status" value="1"/>
</dbReference>
<dbReference type="GO" id="GO:0000372">
    <property type="term" value="P:Group I intron splicing"/>
    <property type="evidence" value="ECO:0007669"/>
    <property type="project" value="EnsemblFungi"/>
</dbReference>
<dbReference type="EC" id="6.1.1.4" evidence="2"/>
<evidence type="ECO:0000256" key="7">
    <source>
        <dbReference type="ARBA" id="ARBA00023146"/>
    </source>
</evidence>
<dbReference type="OrthoDB" id="15954at2759"/>
<dbReference type="GO" id="GO:0006429">
    <property type="term" value="P:leucyl-tRNA aminoacylation"/>
    <property type="evidence" value="ECO:0007669"/>
    <property type="project" value="EnsemblFungi"/>
</dbReference>
<feature type="domain" description="Leucyl-tRNA synthetase editing" evidence="13">
    <location>
        <begin position="237"/>
        <end position="392"/>
    </location>
</feature>
<evidence type="ECO:0000256" key="8">
    <source>
        <dbReference type="ARBA" id="ARBA00030520"/>
    </source>
</evidence>
<evidence type="ECO:0000313" key="15">
    <source>
        <dbReference type="Proteomes" id="UP000183365"/>
    </source>
</evidence>
<organism evidence="14 15">
    <name type="scientific">Hanseniaspora guilliermondii</name>
    <dbReference type="NCBI Taxonomy" id="56406"/>
    <lineage>
        <taxon>Eukaryota</taxon>
        <taxon>Fungi</taxon>
        <taxon>Dikarya</taxon>
        <taxon>Ascomycota</taxon>
        <taxon>Saccharomycotina</taxon>
        <taxon>Saccharomycetes</taxon>
        <taxon>Saccharomycodales</taxon>
        <taxon>Saccharomycodaceae</taxon>
        <taxon>Hanseniaspora</taxon>
    </lineage>
</organism>
<feature type="domain" description="Aminoacyl-tRNA synthetase class Ia" evidence="11">
    <location>
        <begin position="436"/>
        <end position="607"/>
    </location>
</feature>
<dbReference type="Pfam" id="PF00133">
    <property type="entry name" value="tRNA-synt_1"/>
    <property type="match status" value="1"/>
</dbReference>
<dbReference type="GO" id="GO:0032543">
    <property type="term" value="P:mitochondrial translation"/>
    <property type="evidence" value="ECO:0007669"/>
    <property type="project" value="EnsemblFungi"/>
</dbReference>
<dbReference type="Gene3D" id="3.40.50.620">
    <property type="entry name" value="HUPs"/>
    <property type="match status" value="2"/>
</dbReference>
<keyword evidence="15" id="KW-1185">Reference proteome</keyword>
<dbReference type="InterPro" id="IPR014729">
    <property type="entry name" value="Rossmann-like_a/b/a_fold"/>
</dbReference>
<proteinExistence type="inferred from homology"/>
<dbReference type="Pfam" id="PF09334">
    <property type="entry name" value="tRNA-synt_1g"/>
    <property type="match status" value="1"/>
</dbReference>
<dbReference type="NCBIfam" id="TIGR00396">
    <property type="entry name" value="leuS_bact"/>
    <property type="match status" value="1"/>
</dbReference>
<dbReference type="InterPro" id="IPR009008">
    <property type="entry name" value="Val/Leu/Ile-tRNA-synth_edit"/>
</dbReference>
<keyword evidence="5 10" id="KW-0067">ATP-binding</keyword>
<evidence type="ECO:0000256" key="5">
    <source>
        <dbReference type="ARBA" id="ARBA00022840"/>
    </source>
</evidence>
<accession>A0A1L0B796</accession>
<name>A0A1L0B796_9ASCO</name>
<comment type="similarity">
    <text evidence="1 10">Belongs to the class-I aminoacyl-tRNA synthetase family.</text>
</comment>
<dbReference type="FunFam" id="3.40.50.620:FF:000003">
    <property type="entry name" value="Leucine--tRNA ligase"/>
    <property type="match status" value="1"/>
</dbReference>
<evidence type="ECO:0000313" key="14">
    <source>
        <dbReference type="EMBL" id="SGZ40955.1"/>
    </source>
</evidence>
<dbReference type="InterPro" id="IPR002302">
    <property type="entry name" value="Leu-tRNA-ligase"/>
</dbReference>
<evidence type="ECO:0000256" key="2">
    <source>
        <dbReference type="ARBA" id="ARBA00013164"/>
    </source>
</evidence>
<dbReference type="SUPFAM" id="SSF50677">
    <property type="entry name" value="ValRS/IleRS/LeuRS editing domain"/>
    <property type="match status" value="1"/>
</dbReference>
<dbReference type="InterPro" id="IPR001412">
    <property type="entry name" value="aa-tRNA-synth_I_CS"/>
</dbReference>
<dbReference type="GO" id="GO:0002161">
    <property type="term" value="F:aminoacyl-tRNA deacylase activity"/>
    <property type="evidence" value="ECO:0007669"/>
    <property type="project" value="InterPro"/>
</dbReference>
<comment type="catalytic activity">
    <reaction evidence="9">
        <text>tRNA(Leu) + L-leucine + ATP = L-leucyl-tRNA(Leu) + AMP + diphosphate</text>
        <dbReference type="Rhea" id="RHEA:11688"/>
        <dbReference type="Rhea" id="RHEA-COMP:9613"/>
        <dbReference type="Rhea" id="RHEA-COMP:9622"/>
        <dbReference type="ChEBI" id="CHEBI:30616"/>
        <dbReference type="ChEBI" id="CHEBI:33019"/>
        <dbReference type="ChEBI" id="CHEBI:57427"/>
        <dbReference type="ChEBI" id="CHEBI:78442"/>
        <dbReference type="ChEBI" id="CHEBI:78494"/>
        <dbReference type="ChEBI" id="CHEBI:456215"/>
        <dbReference type="EC" id="6.1.1.4"/>
    </reaction>
</comment>
<dbReference type="PROSITE" id="PS00178">
    <property type="entry name" value="AA_TRNA_LIGASE_I"/>
    <property type="match status" value="1"/>
</dbReference>
<evidence type="ECO:0000256" key="10">
    <source>
        <dbReference type="RuleBase" id="RU363035"/>
    </source>
</evidence>
<dbReference type="PANTHER" id="PTHR43740">
    <property type="entry name" value="LEUCYL-TRNA SYNTHETASE"/>
    <property type="match status" value="1"/>
</dbReference>
<keyword evidence="4 10" id="KW-0547">Nucleotide-binding</keyword>
<dbReference type="Gene3D" id="1.10.730.10">
    <property type="entry name" value="Isoleucyl-tRNA Synthetase, Domain 1"/>
    <property type="match status" value="2"/>
</dbReference>
<evidence type="ECO:0000256" key="1">
    <source>
        <dbReference type="ARBA" id="ARBA00005594"/>
    </source>
</evidence>
<dbReference type="GO" id="GO:0006397">
    <property type="term" value="P:mRNA processing"/>
    <property type="evidence" value="ECO:0007669"/>
    <property type="project" value="EnsemblFungi"/>
</dbReference>
<evidence type="ECO:0000259" key="12">
    <source>
        <dbReference type="Pfam" id="PF09334"/>
    </source>
</evidence>
<reference evidence="15" key="1">
    <citation type="submission" date="2016-11" db="EMBL/GenBank/DDBJ databases">
        <authorList>
            <person name="Guldener U."/>
        </authorList>
    </citation>
    <scope>NUCLEOTIDE SEQUENCE [LARGE SCALE GENOMIC DNA]</scope>
</reference>
<keyword evidence="7 10" id="KW-0030">Aminoacyl-tRNA synthetase</keyword>
<dbReference type="Pfam" id="PF13603">
    <property type="entry name" value="tRNA-synt_1_2"/>
    <property type="match status" value="1"/>
</dbReference>
<evidence type="ECO:0000259" key="13">
    <source>
        <dbReference type="Pfam" id="PF13603"/>
    </source>
</evidence>
<keyword evidence="3 10" id="KW-0436">Ligase</keyword>
<dbReference type="InterPro" id="IPR025709">
    <property type="entry name" value="Leu_tRNA-synth_edit"/>
</dbReference>
<evidence type="ECO:0000256" key="6">
    <source>
        <dbReference type="ARBA" id="ARBA00022917"/>
    </source>
</evidence>
<dbReference type="InterPro" id="IPR002300">
    <property type="entry name" value="aa-tRNA-synth_Ia"/>
</dbReference>
<dbReference type="SUPFAM" id="SSF52374">
    <property type="entry name" value="Nucleotidylyl transferase"/>
    <property type="match status" value="1"/>
</dbReference>
<dbReference type="InterPro" id="IPR009080">
    <property type="entry name" value="tRNAsynth_Ia_anticodon-bd"/>
</dbReference>
<protein>
    <recommendedName>
        <fullName evidence="2">leucine--tRNA ligase</fullName>
        <ecNumber evidence="2">6.1.1.4</ecNumber>
    </recommendedName>
    <alternativeName>
        <fullName evidence="8">Leucyl-tRNA synthetase</fullName>
    </alternativeName>
</protein>
<gene>
    <name evidence="14" type="ORF">HGUI_03155</name>
</gene>
<dbReference type="GO" id="GO:0004823">
    <property type="term" value="F:leucine-tRNA ligase activity"/>
    <property type="evidence" value="ECO:0007669"/>
    <property type="project" value="UniProtKB-EC"/>
</dbReference>
<evidence type="ECO:0000256" key="3">
    <source>
        <dbReference type="ARBA" id="ARBA00022598"/>
    </source>
</evidence>
<evidence type="ECO:0000256" key="4">
    <source>
        <dbReference type="ARBA" id="ARBA00022741"/>
    </source>
</evidence>
<dbReference type="EMBL" id="FQNF01000071">
    <property type="protein sequence ID" value="SGZ40955.1"/>
    <property type="molecule type" value="Genomic_DNA"/>
</dbReference>
<dbReference type="SUPFAM" id="SSF47323">
    <property type="entry name" value="Anticodon-binding domain of a subclass of class I aminoacyl-tRNA synthetases"/>
    <property type="match status" value="1"/>
</dbReference>
<dbReference type="CDD" id="cd00812">
    <property type="entry name" value="LeuRS_core"/>
    <property type="match status" value="1"/>
</dbReference>
<dbReference type="GO" id="GO:0005524">
    <property type="term" value="F:ATP binding"/>
    <property type="evidence" value="ECO:0007669"/>
    <property type="project" value="UniProtKB-KW"/>
</dbReference>
<dbReference type="VEuPathDB" id="FungiDB:HGUI_03155"/>
<evidence type="ECO:0000259" key="11">
    <source>
        <dbReference type="Pfam" id="PF00133"/>
    </source>
</evidence>
<dbReference type="AlphaFoldDB" id="A0A1L0B796"/>